<organism evidence="2">
    <name type="scientific">Brassica cretica</name>
    <name type="common">Mustard</name>
    <dbReference type="NCBI Taxonomy" id="69181"/>
    <lineage>
        <taxon>Eukaryota</taxon>
        <taxon>Viridiplantae</taxon>
        <taxon>Streptophyta</taxon>
        <taxon>Embryophyta</taxon>
        <taxon>Tracheophyta</taxon>
        <taxon>Spermatophyta</taxon>
        <taxon>Magnoliopsida</taxon>
        <taxon>eudicotyledons</taxon>
        <taxon>Gunneridae</taxon>
        <taxon>Pentapetalae</taxon>
        <taxon>rosids</taxon>
        <taxon>malvids</taxon>
        <taxon>Brassicales</taxon>
        <taxon>Brassicaceae</taxon>
        <taxon>Brassiceae</taxon>
        <taxon>Brassica</taxon>
    </lineage>
</organism>
<accession>A0A8S9ILU5</accession>
<reference evidence="2" key="1">
    <citation type="submission" date="2019-12" db="EMBL/GenBank/DDBJ databases">
        <title>Genome sequencing and annotation of Brassica cretica.</title>
        <authorList>
            <person name="Studholme D.J."/>
            <person name="Sarris P.F."/>
        </authorList>
    </citation>
    <scope>NUCLEOTIDE SEQUENCE</scope>
    <source>
        <strain evidence="2">PFS-102/07</strain>
        <tissue evidence="2">Leaf</tissue>
    </source>
</reference>
<feature type="region of interest" description="Disordered" evidence="1">
    <location>
        <begin position="70"/>
        <end position="101"/>
    </location>
</feature>
<dbReference type="EMBL" id="QGKY02001015">
    <property type="protein sequence ID" value="KAF2570332.1"/>
    <property type="molecule type" value="Genomic_DNA"/>
</dbReference>
<sequence length="101" mass="10796">MAHIVTHKGSLGSELSRPKKLFVTGEKLIDANARVLVLHPLDAWSAQFASDQTLSFKKQGAVASSYQLSPSLHKTSVSSRSRPSPFNGQPDSVTTTGMSVS</sequence>
<gene>
    <name evidence="2" type="ORF">F2Q70_00002373</name>
</gene>
<evidence type="ECO:0000256" key="1">
    <source>
        <dbReference type="SAM" id="MobiDB-lite"/>
    </source>
</evidence>
<dbReference type="AlphaFoldDB" id="A0A8S9ILU5"/>
<comment type="caution">
    <text evidence="2">The sequence shown here is derived from an EMBL/GenBank/DDBJ whole genome shotgun (WGS) entry which is preliminary data.</text>
</comment>
<name>A0A8S9ILU5_BRACR</name>
<proteinExistence type="predicted"/>
<evidence type="ECO:0000313" key="2">
    <source>
        <dbReference type="EMBL" id="KAF2570332.1"/>
    </source>
</evidence>
<protein>
    <submittedName>
        <fullName evidence="2">Uncharacterized protein</fullName>
    </submittedName>
</protein>